<dbReference type="Pfam" id="PF05057">
    <property type="entry name" value="DUF676"/>
    <property type="match status" value="1"/>
</dbReference>
<dbReference type="AlphaFoldDB" id="A0A545UIZ8"/>
<organism evidence="3 4">
    <name type="scientific">Aliikangiella coralliicola</name>
    <dbReference type="NCBI Taxonomy" id="2592383"/>
    <lineage>
        <taxon>Bacteria</taxon>
        <taxon>Pseudomonadati</taxon>
        <taxon>Pseudomonadota</taxon>
        <taxon>Gammaproteobacteria</taxon>
        <taxon>Oceanospirillales</taxon>
        <taxon>Pleioneaceae</taxon>
        <taxon>Aliikangiella</taxon>
    </lineage>
</organism>
<dbReference type="InterPro" id="IPR029058">
    <property type="entry name" value="AB_hydrolase_fold"/>
</dbReference>
<keyword evidence="4" id="KW-1185">Reference proteome</keyword>
<protein>
    <recommendedName>
        <fullName evidence="2">DUF676 domain-containing protein</fullName>
    </recommendedName>
</protein>
<comment type="caution">
    <text evidence="3">The sequence shown here is derived from an EMBL/GenBank/DDBJ whole genome shotgun (WGS) entry which is preliminary data.</text>
</comment>
<sequence length="487" mass="53641">MKISLFKKQSITALSFSIFASLSASAVQTNELRVEANKNNTIPFFVSAKDTKSVSSLNASNSSKITKSYSGSHEVWPVQKKNSRERCVRWEDFRAPNMNSTAKSLSVNSTAKTNALNDLARAPQGECVEWETYYYYTNYGTADVFKSSDGILDKPVVVVQPYQFSVDDSPVEYSAYQFYSQINTSGLADDMIRDGYDVILFRYANVENGIVANANGLQVLLEKLNTISSISSTSVVGLSMGGVVARYALTKMEYTGTPNNVSTYISFDAPHLGANFPKSIMDNLKRLESKIDVFGCGLTNTCQNPRNDLRAILKRFDTQTFKDLIIDAPSGSSDRLAWQSSLANMGNFPSVPSLALTNGSHNHTTQGYPTTKMTTDFKLHRPWYLGGSKTFKIYTTPYKDNVAGGYLNSYQLASDKLVEEANGTPLTVFVASGQNHSFVSTNSALAGSPNNTPFTLVAEYPATNEMHMTLTSSKADAIKDWLKQHQY</sequence>
<keyword evidence="1" id="KW-0732">Signal</keyword>
<feature type="signal peptide" evidence="1">
    <location>
        <begin position="1"/>
        <end position="26"/>
    </location>
</feature>
<dbReference type="RefSeq" id="WP_142891506.1">
    <property type="nucleotide sequence ID" value="NZ_ML660160.1"/>
</dbReference>
<evidence type="ECO:0000259" key="2">
    <source>
        <dbReference type="Pfam" id="PF05057"/>
    </source>
</evidence>
<evidence type="ECO:0000313" key="3">
    <source>
        <dbReference type="EMBL" id="TQV89442.1"/>
    </source>
</evidence>
<dbReference type="Gene3D" id="3.40.50.1820">
    <property type="entry name" value="alpha/beta hydrolase"/>
    <property type="match status" value="1"/>
</dbReference>
<dbReference type="Proteomes" id="UP000315439">
    <property type="component" value="Unassembled WGS sequence"/>
</dbReference>
<evidence type="ECO:0000313" key="4">
    <source>
        <dbReference type="Proteomes" id="UP000315439"/>
    </source>
</evidence>
<dbReference type="InterPro" id="IPR007751">
    <property type="entry name" value="DUF676_lipase-like"/>
</dbReference>
<dbReference type="EMBL" id="VIKS01000001">
    <property type="protein sequence ID" value="TQV89442.1"/>
    <property type="molecule type" value="Genomic_DNA"/>
</dbReference>
<dbReference type="SUPFAM" id="SSF53474">
    <property type="entry name" value="alpha/beta-Hydrolases"/>
    <property type="match status" value="1"/>
</dbReference>
<evidence type="ECO:0000256" key="1">
    <source>
        <dbReference type="SAM" id="SignalP"/>
    </source>
</evidence>
<dbReference type="OrthoDB" id="556502at2"/>
<gene>
    <name evidence="3" type="ORF">FLL46_00745</name>
</gene>
<feature type="chain" id="PRO_5021980973" description="DUF676 domain-containing protein" evidence="1">
    <location>
        <begin position="27"/>
        <end position="487"/>
    </location>
</feature>
<proteinExistence type="predicted"/>
<feature type="domain" description="DUF676" evidence="2">
    <location>
        <begin position="226"/>
        <end position="297"/>
    </location>
</feature>
<name>A0A545UIZ8_9GAMM</name>
<accession>A0A545UIZ8</accession>
<reference evidence="3 4" key="1">
    <citation type="submission" date="2019-07" db="EMBL/GenBank/DDBJ databases">
        <title>Draft genome for Aliikangiella sp. M105.</title>
        <authorList>
            <person name="Wang G."/>
        </authorList>
    </citation>
    <scope>NUCLEOTIDE SEQUENCE [LARGE SCALE GENOMIC DNA]</scope>
    <source>
        <strain evidence="3 4">M105</strain>
    </source>
</reference>